<feature type="chain" id="PRO_5042816682" description="DUF4148 domain-containing protein" evidence="1">
    <location>
        <begin position="23"/>
        <end position="100"/>
    </location>
</feature>
<comment type="caution">
    <text evidence="2">The sequence shown here is derived from an EMBL/GenBank/DDBJ whole genome shotgun (WGS) entry which is preliminary data.</text>
</comment>
<dbReference type="Pfam" id="PF13663">
    <property type="entry name" value="DUF4148"/>
    <property type="match status" value="1"/>
</dbReference>
<organism evidence="2 3">
    <name type="scientific">Paraburkholderia tropica</name>
    <dbReference type="NCBI Taxonomy" id="92647"/>
    <lineage>
        <taxon>Bacteria</taxon>
        <taxon>Pseudomonadati</taxon>
        <taxon>Pseudomonadota</taxon>
        <taxon>Betaproteobacteria</taxon>
        <taxon>Burkholderiales</taxon>
        <taxon>Burkholderiaceae</taxon>
        <taxon>Paraburkholderia</taxon>
    </lineage>
</organism>
<gene>
    <name evidence="2" type="ORF">SAMN05216550_113155</name>
</gene>
<reference evidence="2 3" key="1">
    <citation type="submission" date="2016-10" db="EMBL/GenBank/DDBJ databases">
        <authorList>
            <person name="Varghese N."/>
            <person name="Submissions S."/>
        </authorList>
    </citation>
    <scope>NUCLEOTIDE SEQUENCE [LARGE SCALE GENOMIC DNA]</scope>
    <source>
        <strain evidence="2 3">LMG 22274</strain>
    </source>
</reference>
<dbReference type="AlphaFoldDB" id="A0AAQ1GJ27"/>
<evidence type="ECO:0000313" key="2">
    <source>
        <dbReference type="EMBL" id="SEK02301.1"/>
    </source>
</evidence>
<dbReference type="Proteomes" id="UP000183529">
    <property type="component" value="Unassembled WGS sequence"/>
</dbReference>
<accession>A0AAQ1GJ27</accession>
<evidence type="ECO:0000256" key="1">
    <source>
        <dbReference type="SAM" id="SignalP"/>
    </source>
</evidence>
<proteinExistence type="predicted"/>
<name>A0AAQ1GJ27_9BURK</name>
<keyword evidence="1" id="KW-0732">Signal</keyword>
<dbReference type="InterPro" id="IPR025421">
    <property type="entry name" value="DUF4148"/>
</dbReference>
<evidence type="ECO:0008006" key="4">
    <source>
        <dbReference type="Google" id="ProtNLM"/>
    </source>
</evidence>
<protein>
    <recommendedName>
        <fullName evidence="4">DUF4148 domain-containing protein</fullName>
    </recommendedName>
</protein>
<evidence type="ECO:0000313" key="3">
    <source>
        <dbReference type="Proteomes" id="UP000183529"/>
    </source>
</evidence>
<feature type="signal peptide" evidence="1">
    <location>
        <begin position="1"/>
        <end position="22"/>
    </location>
</feature>
<sequence length="100" mass="10713">MKAKLFVSMIVAAAMLPSVVFAQSSFPSHDPVSRAEVKAQIVQAEHDGTLHPSNTRFPDPAIHARTHTQNDSAYGMTPASYSQSGGAVAPQSVKAIYEHH</sequence>
<dbReference type="EMBL" id="FNZM01000013">
    <property type="protein sequence ID" value="SEK02301.1"/>
    <property type="molecule type" value="Genomic_DNA"/>
</dbReference>